<dbReference type="Proteomes" id="UP000682733">
    <property type="component" value="Unassembled WGS sequence"/>
</dbReference>
<gene>
    <name evidence="6" type="ORF">GPM918_LOCUS36268</name>
    <name evidence="5" type="ORF">OVA965_LOCUS31236</name>
    <name evidence="8" type="ORF">SRO942_LOCUS36998</name>
    <name evidence="7" type="ORF">TMI583_LOCUS32060</name>
</gene>
<evidence type="ECO:0000259" key="4">
    <source>
        <dbReference type="Pfam" id="PF00038"/>
    </source>
</evidence>
<dbReference type="GO" id="GO:0031507">
    <property type="term" value="P:heterochromatin formation"/>
    <property type="evidence" value="ECO:0007669"/>
    <property type="project" value="TreeGrafter"/>
</dbReference>
<name>A0A815SIX6_9BILA</name>
<evidence type="ECO:0000256" key="1">
    <source>
        <dbReference type="ARBA" id="ARBA00022754"/>
    </source>
</evidence>
<dbReference type="Proteomes" id="UP000681722">
    <property type="component" value="Unassembled WGS sequence"/>
</dbReference>
<dbReference type="OrthoDB" id="2441647at2759"/>
<feature type="compositionally biased region" description="Low complexity" evidence="3">
    <location>
        <begin position="227"/>
        <end position="239"/>
    </location>
</feature>
<dbReference type="AlphaFoldDB" id="A0A815SIX6"/>
<protein>
    <recommendedName>
        <fullName evidence="4">IF rod domain-containing protein</fullName>
    </recommendedName>
</protein>
<evidence type="ECO:0000313" key="8">
    <source>
        <dbReference type="EMBL" id="CAF4354332.1"/>
    </source>
</evidence>
<comment type="caution">
    <text evidence="6">The sequence shown here is derived from an EMBL/GenBank/DDBJ whole genome shotgun (WGS) entry which is preliminary data.</text>
</comment>
<reference evidence="6" key="1">
    <citation type="submission" date="2021-02" db="EMBL/GenBank/DDBJ databases">
        <authorList>
            <person name="Nowell W R."/>
        </authorList>
    </citation>
    <scope>NUCLEOTIDE SEQUENCE</scope>
</reference>
<feature type="domain" description="IF rod" evidence="4">
    <location>
        <begin position="2"/>
        <end position="175"/>
    </location>
</feature>
<feature type="non-terminal residue" evidence="6">
    <location>
        <position position="1"/>
    </location>
</feature>
<keyword evidence="9" id="KW-1185">Reference proteome</keyword>
<evidence type="ECO:0000313" key="9">
    <source>
        <dbReference type="Proteomes" id="UP000663829"/>
    </source>
</evidence>
<evidence type="ECO:0000313" key="6">
    <source>
        <dbReference type="EMBL" id="CAF1491286.1"/>
    </source>
</evidence>
<dbReference type="Proteomes" id="UP000677228">
    <property type="component" value="Unassembled WGS sequence"/>
</dbReference>
<dbReference type="EMBL" id="CAJOBA010044968">
    <property type="protein sequence ID" value="CAF4170950.1"/>
    <property type="molecule type" value="Genomic_DNA"/>
</dbReference>
<feature type="region of interest" description="Disordered" evidence="3">
    <location>
        <begin position="193"/>
        <end position="251"/>
    </location>
</feature>
<dbReference type="SUPFAM" id="SSF64593">
    <property type="entry name" value="Intermediate filament protein, coiled coil region"/>
    <property type="match status" value="1"/>
</dbReference>
<dbReference type="GO" id="GO:0006998">
    <property type="term" value="P:nuclear envelope organization"/>
    <property type="evidence" value="ECO:0007669"/>
    <property type="project" value="TreeGrafter"/>
</dbReference>
<evidence type="ECO:0000256" key="2">
    <source>
        <dbReference type="ARBA" id="ARBA00023054"/>
    </source>
</evidence>
<dbReference type="PANTHER" id="PTHR45721">
    <property type="entry name" value="LAMIN DM0-RELATED"/>
    <property type="match status" value="1"/>
</dbReference>
<feature type="compositionally biased region" description="Polar residues" evidence="3">
    <location>
        <begin position="215"/>
        <end position="226"/>
    </location>
</feature>
<dbReference type="GO" id="GO:0051664">
    <property type="term" value="P:nuclear pore localization"/>
    <property type="evidence" value="ECO:0007669"/>
    <property type="project" value="TreeGrafter"/>
</dbReference>
<dbReference type="GO" id="GO:0007097">
    <property type="term" value="P:nuclear migration"/>
    <property type="evidence" value="ECO:0007669"/>
    <property type="project" value="TreeGrafter"/>
</dbReference>
<dbReference type="Proteomes" id="UP000663829">
    <property type="component" value="Unassembled WGS sequence"/>
</dbReference>
<dbReference type="Pfam" id="PF00038">
    <property type="entry name" value="Filament"/>
    <property type="match status" value="1"/>
</dbReference>
<evidence type="ECO:0000313" key="5">
    <source>
        <dbReference type="EMBL" id="CAF1360967.1"/>
    </source>
</evidence>
<dbReference type="EMBL" id="CAJOBC010087236">
    <property type="protein sequence ID" value="CAF4354332.1"/>
    <property type="molecule type" value="Genomic_DNA"/>
</dbReference>
<keyword evidence="1" id="KW-0403">Intermediate filament</keyword>
<accession>A0A815SIX6</accession>
<dbReference type="PANTHER" id="PTHR45721:SF12">
    <property type="entry name" value="INTERMEDIATE FILAMENT PROTEIN IFA-1"/>
    <property type="match status" value="1"/>
</dbReference>
<evidence type="ECO:0000256" key="3">
    <source>
        <dbReference type="SAM" id="MobiDB-lite"/>
    </source>
</evidence>
<dbReference type="InterPro" id="IPR039008">
    <property type="entry name" value="IF_rod_dom"/>
</dbReference>
<dbReference type="GO" id="GO:0090435">
    <property type="term" value="P:protein localization to nuclear envelope"/>
    <property type="evidence" value="ECO:0007669"/>
    <property type="project" value="TreeGrafter"/>
</dbReference>
<dbReference type="EMBL" id="CAJNOK010023317">
    <property type="protein sequence ID" value="CAF1360967.1"/>
    <property type="molecule type" value="Genomic_DNA"/>
</dbReference>
<dbReference type="Gene3D" id="1.20.5.170">
    <property type="match status" value="1"/>
</dbReference>
<evidence type="ECO:0000313" key="7">
    <source>
        <dbReference type="EMBL" id="CAF4170950.1"/>
    </source>
</evidence>
<dbReference type="GO" id="GO:0005200">
    <property type="term" value="F:structural constituent of cytoskeleton"/>
    <property type="evidence" value="ECO:0007669"/>
    <property type="project" value="TreeGrafter"/>
</dbReference>
<keyword evidence="2" id="KW-0175">Coiled coil</keyword>
<organism evidence="6 9">
    <name type="scientific">Didymodactylos carnosus</name>
    <dbReference type="NCBI Taxonomy" id="1234261"/>
    <lineage>
        <taxon>Eukaryota</taxon>
        <taxon>Metazoa</taxon>
        <taxon>Spiralia</taxon>
        <taxon>Gnathifera</taxon>
        <taxon>Rotifera</taxon>
        <taxon>Eurotatoria</taxon>
        <taxon>Bdelloidea</taxon>
        <taxon>Philodinida</taxon>
        <taxon>Philodinidae</taxon>
        <taxon>Didymodactylos</taxon>
    </lineage>
</organism>
<proteinExistence type="predicted"/>
<dbReference type="EMBL" id="CAJNOQ010021743">
    <property type="protein sequence ID" value="CAF1491286.1"/>
    <property type="molecule type" value="Genomic_DNA"/>
</dbReference>
<dbReference type="GO" id="GO:0005652">
    <property type="term" value="C:nuclear lamina"/>
    <property type="evidence" value="ECO:0007669"/>
    <property type="project" value="TreeGrafter"/>
</dbReference>
<sequence length="251" mass="29031">EADLNELRSKTVVDVNLDPSHFFRNELAQAIRDIRNEFEALNDQQRADLHNRYMMSYNELILRHQKPDLDPIQSEQQRVQEEKLRTTLLSTRNEVAHMKARNEELNNRIRELQVHIDQERDDGLRIVQKRASEIDELRRKLEQLQKEYDEVTTMKTSLEKEINTYRELLEGTNNREGLKQIVDHVVEEARRLESERVTGGGSSTHVSGSIGYGTGRSQSSIQRTFISTQSSGVSTGGSTSRREYVSGSQQY</sequence>
<dbReference type="GO" id="GO:0005882">
    <property type="term" value="C:intermediate filament"/>
    <property type="evidence" value="ECO:0007669"/>
    <property type="project" value="UniProtKB-KW"/>
</dbReference>